<dbReference type="PANTHER" id="PTHR43297">
    <property type="entry name" value="OLIGOPEPTIDE TRANSPORT ATP-BINDING PROTEIN APPD"/>
    <property type="match status" value="1"/>
</dbReference>
<keyword evidence="3" id="KW-0813">Transport</keyword>
<evidence type="ECO:0000256" key="7">
    <source>
        <dbReference type="ARBA" id="ARBA00023136"/>
    </source>
</evidence>
<dbReference type="CDD" id="cd03257">
    <property type="entry name" value="ABC_NikE_OppD_transporters"/>
    <property type="match status" value="1"/>
</dbReference>
<accession>A0ABP8Y0A5</accession>
<comment type="subcellular location">
    <subcellularLocation>
        <location evidence="1">Cell membrane</location>
        <topology evidence="1">Peripheral membrane protein</topology>
    </subcellularLocation>
</comment>
<comment type="similarity">
    <text evidence="2">Belongs to the ABC transporter superfamily.</text>
</comment>
<sequence length="360" mass="39132">MSPTDTSTQTSTPTPAATPSDPVLEIRNLSVDYGFGDDPTHVLREVSLTLNRGEVLGLAGESGCGKSTLAYAATRLLPPPGLITGGEVWLTGRDGKRADLLALSDAELRAARWRDIAIVFQGAMSSLNPVYRIERQLIDGILAHRPRTRRAEARERAAELLRLVGISADRLRSYPHQLSGGMRQRVMIAMALALEPQVLIMDEPTTALDVVMQRQILEQVMELRERLGFSVVLITHDVSLLVEVADRIAVMYAGEIVETAVARDVYAKPRHPYSAGLLGSFPPLHGPRRELTGIPGAPPDLSKRPPGCPFAPRCPHAMDVCRVELPVLGRTAQAEEGRLVACHLHTSGLVDGELPELLAR</sequence>
<feature type="domain" description="ABC transporter" evidence="9">
    <location>
        <begin position="26"/>
        <end position="278"/>
    </location>
</feature>
<keyword evidence="11" id="KW-1185">Reference proteome</keyword>
<dbReference type="EMBL" id="BAABHM010000026">
    <property type="protein sequence ID" value="GAA4717420.1"/>
    <property type="molecule type" value="Genomic_DNA"/>
</dbReference>
<dbReference type="Pfam" id="PF00005">
    <property type="entry name" value="ABC_tran"/>
    <property type="match status" value="1"/>
</dbReference>
<dbReference type="InterPro" id="IPR050388">
    <property type="entry name" value="ABC_Ni/Peptide_Import"/>
</dbReference>
<dbReference type="Gene3D" id="3.40.50.300">
    <property type="entry name" value="P-loop containing nucleotide triphosphate hydrolases"/>
    <property type="match status" value="1"/>
</dbReference>
<reference evidence="11" key="1">
    <citation type="journal article" date="2019" name="Int. J. Syst. Evol. Microbiol.">
        <title>The Global Catalogue of Microorganisms (GCM) 10K type strain sequencing project: providing services to taxonomists for standard genome sequencing and annotation.</title>
        <authorList>
            <consortium name="The Broad Institute Genomics Platform"/>
            <consortium name="The Broad Institute Genome Sequencing Center for Infectious Disease"/>
            <person name="Wu L."/>
            <person name="Ma J."/>
        </authorList>
    </citation>
    <scope>NUCLEOTIDE SEQUENCE [LARGE SCALE GENOMIC DNA]</scope>
    <source>
        <strain evidence="11">JCM 17975</strain>
    </source>
</reference>
<dbReference type="InterPro" id="IPR017871">
    <property type="entry name" value="ABC_transporter-like_CS"/>
</dbReference>
<dbReference type="RefSeq" id="WP_253871793.1">
    <property type="nucleotide sequence ID" value="NZ_BAABHM010000026.1"/>
</dbReference>
<evidence type="ECO:0000256" key="1">
    <source>
        <dbReference type="ARBA" id="ARBA00004202"/>
    </source>
</evidence>
<evidence type="ECO:0000256" key="4">
    <source>
        <dbReference type="ARBA" id="ARBA00022475"/>
    </source>
</evidence>
<evidence type="ECO:0000259" key="9">
    <source>
        <dbReference type="PROSITE" id="PS50893"/>
    </source>
</evidence>
<evidence type="ECO:0000256" key="8">
    <source>
        <dbReference type="SAM" id="MobiDB-lite"/>
    </source>
</evidence>
<name>A0ABP8Y0A5_9MICO</name>
<dbReference type="PROSITE" id="PS00211">
    <property type="entry name" value="ABC_TRANSPORTER_1"/>
    <property type="match status" value="1"/>
</dbReference>
<comment type="caution">
    <text evidence="10">The sequence shown here is derived from an EMBL/GenBank/DDBJ whole genome shotgun (WGS) entry which is preliminary data.</text>
</comment>
<evidence type="ECO:0000256" key="6">
    <source>
        <dbReference type="ARBA" id="ARBA00022840"/>
    </source>
</evidence>
<dbReference type="InterPro" id="IPR003439">
    <property type="entry name" value="ABC_transporter-like_ATP-bd"/>
</dbReference>
<dbReference type="InterPro" id="IPR027417">
    <property type="entry name" value="P-loop_NTPase"/>
</dbReference>
<dbReference type="InterPro" id="IPR003593">
    <property type="entry name" value="AAA+_ATPase"/>
</dbReference>
<proteinExistence type="inferred from homology"/>
<evidence type="ECO:0000313" key="10">
    <source>
        <dbReference type="EMBL" id="GAA4717420.1"/>
    </source>
</evidence>
<dbReference type="Pfam" id="PF08352">
    <property type="entry name" value="oligo_HPY"/>
    <property type="match status" value="1"/>
</dbReference>
<keyword evidence="6 10" id="KW-0067">ATP-binding</keyword>
<dbReference type="NCBIfam" id="TIGR01727">
    <property type="entry name" value="oligo_HPY"/>
    <property type="match status" value="1"/>
</dbReference>
<organism evidence="10 11">
    <name type="scientific">Promicromonospora umidemergens</name>
    <dbReference type="NCBI Taxonomy" id="629679"/>
    <lineage>
        <taxon>Bacteria</taxon>
        <taxon>Bacillati</taxon>
        <taxon>Actinomycetota</taxon>
        <taxon>Actinomycetes</taxon>
        <taxon>Micrococcales</taxon>
        <taxon>Promicromonosporaceae</taxon>
        <taxon>Promicromonospora</taxon>
    </lineage>
</organism>
<dbReference type="PROSITE" id="PS50893">
    <property type="entry name" value="ABC_TRANSPORTER_2"/>
    <property type="match status" value="1"/>
</dbReference>
<keyword evidence="7" id="KW-0472">Membrane</keyword>
<evidence type="ECO:0000256" key="3">
    <source>
        <dbReference type="ARBA" id="ARBA00022448"/>
    </source>
</evidence>
<feature type="region of interest" description="Disordered" evidence="8">
    <location>
        <begin position="1"/>
        <end position="21"/>
    </location>
</feature>
<protein>
    <submittedName>
        <fullName evidence="10">ABC transporter ATP-binding protein</fullName>
    </submittedName>
</protein>
<evidence type="ECO:0000313" key="11">
    <source>
        <dbReference type="Proteomes" id="UP001500843"/>
    </source>
</evidence>
<dbReference type="PANTHER" id="PTHR43297:SF2">
    <property type="entry name" value="DIPEPTIDE TRANSPORT ATP-BINDING PROTEIN DPPD"/>
    <property type="match status" value="1"/>
</dbReference>
<dbReference type="Proteomes" id="UP001500843">
    <property type="component" value="Unassembled WGS sequence"/>
</dbReference>
<gene>
    <name evidence="10" type="ORF">GCM10023198_46230</name>
</gene>
<dbReference type="GO" id="GO:0005524">
    <property type="term" value="F:ATP binding"/>
    <property type="evidence" value="ECO:0007669"/>
    <property type="project" value="UniProtKB-KW"/>
</dbReference>
<dbReference type="SMART" id="SM00382">
    <property type="entry name" value="AAA"/>
    <property type="match status" value="1"/>
</dbReference>
<dbReference type="InterPro" id="IPR013563">
    <property type="entry name" value="Oligopep_ABC_C"/>
</dbReference>
<keyword evidence="5" id="KW-0547">Nucleotide-binding</keyword>
<evidence type="ECO:0000256" key="5">
    <source>
        <dbReference type="ARBA" id="ARBA00022741"/>
    </source>
</evidence>
<keyword evidence="4" id="KW-1003">Cell membrane</keyword>
<dbReference type="SUPFAM" id="SSF52540">
    <property type="entry name" value="P-loop containing nucleoside triphosphate hydrolases"/>
    <property type="match status" value="1"/>
</dbReference>
<evidence type="ECO:0000256" key="2">
    <source>
        <dbReference type="ARBA" id="ARBA00005417"/>
    </source>
</evidence>